<dbReference type="InterPro" id="IPR041078">
    <property type="entry name" value="Plavaka"/>
</dbReference>
<comment type="caution">
    <text evidence="1">The sequence shown here is derived from an EMBL/GenBank/DDBJ whole genome shotgun (WGS) entry which is preliminary data.</text>
</comment>
<organism evidence="1 2">
    <name type="scientific">Agrocybe chaxingu</name>
    <dbReference type="NCBI Taxonomy" id="84603"/>
    <lineage>
        <taxon>Eukaryota</taxon>
        <taxon>Fungi</taxon>
        <taxon>Dikarya</taxon>
        <taxon>Basidiomycota</taxon>
        <taxon>Agaricomycotina</taxon>
        <taxon>Agaricomycetes</taxon>
        <taxon>Agaricomycetidae</taxon>
        <taxon>Agaricales</taxon>
        <taxon>Agaricineae</taxon>
        <taxon>Strophariaceae</taxon>
        <taxon>Agrocybe</taxon>
    </lineage>
</organism>
<accession>A0A9W8JNV1</accession>
<evidence type="ECO:0000313" key="1">
    <source>
        <dbReference type="EMBL" id="KAJ3488350.1"/>
    </source>
</evidence>
<name>A0A9W8JNV1_9AGAR</name>
<dbReference type="OrthoDB" id="3239511at2759"/>
<evidence type="ECO:0000313" key="2">
    <source>
        <dbReference type="Proteomes" id="UP001148786"/>
    </source>
</evidence>
<dbReference type="Proteomes" id="UP001148786">
    <property type="component" value="Unassembled WGS sequence"/>
</dbReference>
<sequence length="395" mass="45585">MLHPWAPFCTLSDFEYTETAVTGLLSKKVVSKQLKGINSTWAVGSHLTIKNYKDMAAALTKARMYIVQFKRETVSASYRGKIYEFEFEYRDPWEWILALIRDESLAPMSMWNSVKKFHGSKGHEERIFDEPNTADTWWNVDSELPETDAFPHCYLPLHLWLDKGLVTRRVKKYPMILRAAWLPCQIRNASGNGGGILLGYMPMIKDPFDPTDRSTAETLEFAQFKREVYQKVLKRVFRSLKRRSKHGEAQHCADSVIRILFPGILIESQDAEEASYFCACRAASAQHPCPKCLVPHAELHKTRKSFPGRTSESTRVIIRRSARATSKAAKERILQCYGLHEIKHFLWGFRFSDPYKAVSYDTLHSDDIGKWGKHLWPLLLAVLEKHHVKGHLTER</sequence>
<reference evidence="1" key="1">
    <citation type="submission" date="2022-07" db="EMBL/GenBank/DDBJ databases">
        <title>Genome Sequence of Agrocybe chaxingu.</title>
        <authorList>
            <person name="Buettner E."/>
        </authorList>
    </citation>
    <scope>NUCLEOTIDE SEQUENCE</scope>
    <source>
        <strain evidence="1">MP-N11</strain>
    </source>
</reference>
<gene>
    <name evidence="1" type="ORF">NLJ89_g11626</name>
</gene>
<dbReference type="EMBL" id="JANKHO010002835">
    <property type="protein sequence ID" value="KAJ3488350.1"/>
    <property type="molecule type" value="Genomic_DNA"/>
</dbReference>
<proteinExistence type="predicted"/>
<dbReference type="AlphaFoldDB" id="A0A9W8JNV1"/>
<dbReference type="Pfam" id="PF18759">
    <property type="entry name" value="Plavaka"/>
    <property type="match status" value="1"/>
</dbReference>
<protein>
    <submittedName>
        <fullName evidence="1">Uncharacterized protein</fullName>
    </submittedName>
</protein>
<keyword evidence="2" id="KW-1185">Reference proteome</keyword>